<feature type="compositionally biased region" description="Basic and acidic residues" evidence="1">
    <location>
        <begin position="25"/>
        <end position="36"/>
    </location>
</feature>
<protein>
    <submittedName>
        <fullName evidence="2">Uncharacterized protein</fullName>
    </submittedName>
</protein>
<evidence type="ECO:0000313" key="2">
    <source>
        <dbReference type="EMBL" id="CAF0810061.1"/>
    </source>
</evidence>
<accession>A0A813TJ12</accession>
<comment type="caution">
    <text evidence="2">The sequence shown here is derived from an EMBL/GenBank/DDBJ whole genome shotgun (WGS) entry which is preliminary data.</text>
</comment>
<dbReference type="EMBL" id="CAJNOC010000853">
    <property type="protein sequence ID" value="CAF0810061.1"/>
    <property type="molecule type" value="Genomic_DNA"/>
</dbReference>
<dbReference type="Proteomes" id="UP000663879">
    <property type="component" value="Unassembled WGS sequence"/>
</dbReference>
<feature type="region of interest" description="Disordered" evidence="1">
    <location>
        <begin position="1"/>
        <end position="36"/>
    </location>
</feature>
<evidence type="ECO:0000313" key="3">
    <source>
        <dbReference type="Proteomes" id="UP000663879"/>
    </source>
</evidence>
<gene>
    <name evidence="2" type="ORF">OXX778_LOCUS6925</name>
</gene>
<dbReference type="OrthoDB" id="10648761at2759"/>
<sequence>MSNRTNQNNNNILSYDQKSKSSSNSDKRSKSSVRKDQSLEEFINLSGKDISSNFSLKESPLNQVTPVGEPLDLSSNLTSNKSNQNSQASSILSSIDVHFGMKNLNDSINLYRDEFRQHNNALEQSKAPVHASKTQSTVGIYTLGADDELKCGACCIGNLNFKESFFCKPKYDSKSKSQIKLSKSQSTLDLNELACKINMFNPFDKCKHLEISESNQVVKSSKSYESLYTASECSKQSNLSVKLKYDFLDTIKKNELLYKQFDNNTKAQFKKLESMSVISNNLDLTLNSSSTISFMNNSQNTNNFSSEEKLDEKSSQTIGKDKSVRIKVKTNKDEQQKKQQQVKPIYDYVRFMPLPVCKDLNGNLVLSINLPENTKN</sequence>
<feature type="compositionally biased region" description="Polar residues" evidence="1">
    <location>
        <begin position="1"/>
        <end position="13"/>
    </location>
</feature>
<evidence type="ECO:0000256" key="1">
    <source>
        <dbReference type="SAM" id="MobiDB-lite"/>
    </source>
</evidence>
<name>A0A813TJ12_9BILA</name>
<feature type="region of interest" description="Disordered" evidence="1">
    <location>
        <begin position="65"/>
        <end position="85"/>
    </location>
</feature>
<keyword evidence="3" id="KW-1185">Reference proteome</keyword>
<reference evidence="2" key="1">
    <citation type="submission" date="2021-02" db="EMBL/GenBank/DDBJ databases">
        <authorList>
            <person name="Nowell W R."/>
        </authorList>
    </citation>
    <scope>NUCLEOTIDE SEQUENCE</scope>
    <source>
        <strain evidence="2">Ploen Becks lab</strain>
    </source>
</reference>
<proteinExistence type="predicted"/>
<feature type="compositionally biased region" description="Low complexity" evidence="1">
    <location>
        <begin position="14"/>
        <end position="24"/>
    </location>
</feature>
<dbReference type="AlphaFoldDB" id="A0A813TJ12"/>
<organism evidence="2 3">
    <name type="scientific">Brachionus calyciflorus</name>
    <dbReference type="NCBI Taxonomy" id="104777"/>
    <lineage>
        <taxon>Eukaryota</taxon>
        <taxon>Metazoa</taxon>
        <taxon>Spiralia</taxon>
        <taxon>Gnathifera</taxon>
        <taxon>Rotifera</taxon>
        <taxon>Eurotatoria</taxon>
        <taxon>Monogononta</taxon>
        <taxon>Pseudotrocha</taxon>
        <taxon>Ploima</taxon>
        <taxon>Brachionidae</taxon>
        <taxon>Brachionus</taxon>
    </lineage>
</organism>